<evidence type="ECO:0000313" key="1">
    <source>
        <dbReference type="EMBL" id="CAK5088464.1"/>
    </source>
</evidence>
<comment type="caution">
    <text evidence="1">The sequence shown here is derived from an EMBL/GenBank/DDBJ whole genome shotgun (WGS) entry which is preliminary data.</text>
</comment>
<dbReference type="Proteomes" id="UP001497535">
    <property type="component" value="Unassembled WGS sequence"/>
</dbReference>
<name>A0ACB1AAX6_MELEN</name>
<reference evidence="1" key="1">
    <citation type="submission" date="2023-11" db="EMBL/GenBank/DDBJ databases">
        <authorList>
            <person name="Poullet M."/>
        </authorList>
    </citation>
    <scope>NUCLEOTIDE SEQUENCE</scope>
    <source>
        <strain evidence="1">E1834</strain>
    </source>
</reference>
<gene>
    <name evidence="1" type="ORF">MENTE1834_LOCUS36114</name>
</gene>
<accession>A0ACB1AAX6</accession>
<evidence type="ECO:0000313" key="2">
    <source>
        <dbReference type="Proteomes" id="UP001497535"/>
    </source>
</evidence>
<sequence>MESKFKRESAVTYQEPMTYEEKRQLSMDINMLSADKLETVVNIIEARENITDFDQDEVTIDFETLKTVTLRELEAYVKMVQRQVDNGFKISAPKESVLPKDFIEGD</sequence>
<keyword evidence="2" id="KW-1185">Reference proteome</keyword>
<proteinExistence type="predicted"/>
<organism evidence="1 2">
    <name type="scientific">Meloidogyne enterolobii</name>
    <name type="common">Root-knot nematode worm</name>
    <name type="synonym">Meloidogyne mayaguensis</name>
    <dbReference type="NCBI Taxonomy" id="390850"/>
    <lineage>
        <taxon>Eukaryota</taxon>
        <taxon>Metazoa</taxon>
        <taxon>Ecdysozoa</taxon>
        <taxon>Nematoda</taxon>
        <taxon>Chromadorea</taxon>
        <taxon>Rhabditida</taxon>
        <taxon>Tylenchina</taxon>
        <taxon>Tylenchomorpha</taxon>
        <taxon>Tylenchoidea</taxon>
        <taxon>Meloidogynidae</taxon>
        <taxon>Meloidogyninae</taxon>
        <taxon>Meloidogyne</taxon>
    </lineage>
</organism>
<dbReference type="EMBL" id="CAVMJV010000071">
    <property type="protein sequence ID" value="CAK5088464.1"/>
    <property type="molecule type" value="Genomic_DNA"/>
</dbReference>
<protein>
    <submittedName>
        <fullName evidence="1">Uncharacterized protein</fullName>
    </submittedName>
</protein>